<protein>
    <submittedName>
        <fullName evidence="1">Ketopantoate hydroxymethyltransferase</fullName>
    </submittedName>
</protein>
<accession>A0ACB7ZS46</accession>
<comment type="caution">
    <text evidence="1">The sequence shown here is derived from an EMBL/GenBank/DDBJ whole genome shotgun (WGS) entry which is preliminary data.</text>
</comment>
<dbReference type="Proteomes" id="UP000790377">
    <property type="component" value="Unassembled WGS sequence"/>
</dbReference>
<keyword evidence="2" id="KW-1185">Reference proteome</keyword>
<gene>
    <name evidence="1" type="ORF">BJ138DRAFT_1138633</name>
</gene>
<name>A0ACB7ZS46_9AGAM</name>
<evidence type="ECO:0000313" key="1">
    <source>
        <dbReference type="EMBL" id="KAH7904015.1"/>
    </source>
</evidence>
<evidence type="ECO:0000313" key="2">
    <source>
        <dbReference type="Proteomes" id="UP000790377"/>
    </source>
</evidence>
<sequence length="331" mass="35187">MSSNIVYIVVRPTAAPPKTTLHTLYQLHASRTPITVLTAYDYPTARACSAHPVDITLVGDSLAQVALGLPSTTHLTLDALIHHTAAVARGTTSPFLIADMPFGSYHTDVPSALANAVRIVREGSADAVKLEGSSPLVRSVVRALADAGIPPVAHLGLLPQRVAAMGGYRVQGRTAADARPIIRDARLLQAAGAVALVLEAVPAALAAYITASLRIPTIGIGAGPHTSGQVLVWDDVMATWEGHKAKFVRRFADVGAEVGRGVAGYVDAVRRREFPGEKEGYAMRPGEWEKLMQMEGSEGQSAAYKYLRDRLIQLRNSPGGGSSQITRRHIT</sequence>
<dbReference type="EMBL" id="MU268647">
    <property type="protein sequence ID" value="KAH7904015.1"/>
    <property type="molecule type" value="Genomic_DNA"/>
</dbReference>
<proteinExistence type="predicted"/>
<organism evidence="1 2">
    <name type="scientific">Hygrophoropsis aurantiaca</name>
    <dbReference type="NCBI Taxonomy" id="72124"/>
    <lineage>
        <taxon>Eukaryota</taxon>
        <taxon>Fungi</taxon>
        <taxon>Dikarya</taxon>
        <taxon>Basidiomycota</taxon>
        <taxon>Agaricomycotina</taxon>
        <taxon>Agaricomycetes</taxon>
        <taxon>Agaricomycetidae</taxon>
        <taxon>Boletales</taxon>
        <taxon>Coniophorineae</taxon>
        <taxon>Hygrophoropsidaceae</taxon>
        <taxon>Hygrophoropsis</taxon>
    </lineage>
</organism>
<reference evidence="1" key="1">
    <citation type="journal article" date="2021" name="New Phytol.">
        <title>Evolutionary innovations through gain and loss of genes in the ectomycorrhizal Boletales.</title>
        <authorList>
            <person name="Wu G."/>
            <person name="Miyauchi S."/>
            <person name="Morin E."/>
            <person name="Kuo A."/>
            <person name="Drula E."/>
            <person name="Varga T."/>
            <person name="Kohler A."/>
            <person name="Feng B."/>
            <person name="Cao Y."/>
            <person name="Lipzen A."/>
            <person name="Daum C."/>
            <person name="Hundley H."/>
            <person name="Pangilinan J."/>
            <person name="Johnson J."/>
            <person name="Barry K."/>
            <person name="LaButti K."/>
            <person name="Ng V."/>
            <person name="Ahrendt S."/>
            <person name="Min B."/>
            <person name="Choi I.G."/>
            <person name="Park H."/>
            <person name="Plett J.M."/>
            <person name="Magnuson J."/>
            <person name="Spatafora J.W."/>
            <person name="Nagy L.G."/>
            <person name="Henrissat B."/>
            <person name="Grigoriev I.V."/>
            <person name="Yang Z.L."/>
            <person name="Xu J."/>
            <person name="Martin F.M."/>
        </authorList>
    </citation>
    <scope>NUCLEOTIDE SEQUENCE</scope>
    <source>
        <strain evidence="1">ATCC 28755</strain>
    </source>
</reference>